<evidence type="ECO:0000313" key="3">
    <source>
        <dbReference type="EMBL" id="MBL7258391.1"/>
    </source>
</evidence>
<keyword evidence="2" id="KW-1133">Transmembrane helix</keyword>
<keyword evidence="2" id="KW-0812">Transmembrane</keyword>
<evidence type="ECO:0008006" key="5">
    <source>
        <dbReference type="Google" id="ProtNLM"/>
    </source>
</evidence>
<comment type="caution">
    <text evidence="3">The sequence shown here is derived from an EMBL/GenBank/DDBJ whole genome shotgun (WGS) entry which is preliminary data.</text>
</comment>
<evidence type="ECO:0000313" key="4">
    <source>
        <dbReference type="Proteomes" id="UP000598996"/>
    </source>
</evidence>
<feature type="compositionally biased region" description="Low complexity" evidence="1">
    <location>
        <begin position="88"/>
        <end position="103"/>
    </location>
</feature>
<dbReference type="RefSeq" id="WP_202995009.1">
    <property type="nucleotide sequence ID" value="NZ_JAENHO010000008.1"/>
</dbReference>
<sequence length="305" mass="31792">MPNTEVDDAFAALSSDAERGLLLSGPELRRQAGKRHNRGLAVTLSAVAVIAVAASGAGWSLANSSNRETALPPAENSSPSFSPPPQPSSSAPPSSSPSLSEPPSSAPPPASAPPTAEGPPLPKSIPAKALLTKADSRSDNFARLDEARGVPEFCSKAKFPSRDQKGVSASVQLGYRKAGTPAEYIPDDLIYDTVTVFRGQGAQDYLGDLRRAVQACPSTKDAEFDSLGSLGLGDESLMIKRSFTATDGEGNPVDNGSKTVTFIAAVRIDDAVTLVESVGYENLGSEQAEIEKVAKVAAGRLDDWR</sequence>
<evidence type="ECO:0000256" key="1">
    <source>
        <dbReference type="SAM" id="MobiDB-lite"/>
    </source>
</evidence>
<name>A0ABS1VVB0_9ACTN</name>
<gene>
    <name evidence="3" type="ORF">JKJ07_29185</name>
</gene>
<dbReference type="Proteomes" id="UP000598996">
    <property type="component" value="Unassembled WGS sequence"/>
</dbReference>
<keyword evidence="4" id="KW-1185">Reference proteome</keyword>
<dbReference type="EMBL" id="JAENHO010000008">
    <property type="protein sequence ID" value="MBL7258391.1"/>
    <property type="molecule type" value="Genomic_DNA"/>
</dbReference>
<evidence type="ECO:0000256" key="2">
    <source>
        <dbReference type="SAM" id="Phobius"/>
    </source>
</evidence>
<protein>
    <recommendedName>
        <fullName evidence="5">PknH-like extracellular domain-containing protein</fullName>
    </recommendedName>
</protein>
<keyword evidence="2" id="KW-0472">Membrane</keyword>
<proteinExistence type="predicted"/>
<feature type="transmembrane region" description="Helical" evidence="2">
    <location>
        <begin position="39"/>
        <end position="62"/>
    </location>
</feature>
<feature type="compositionally biased region" description="Pro residues" evidence="1">
    <location>
        <begin position="104"/>
        <end position="123"/>
    </location>
</feature>
<organism evidence="3 4">
    <name type="scientific">Paractinoplanes lichenicola</name>
    <dbReference type="NCBI Taxonomy" id="2802976"/>
    <lineage>
        <taxon>Bacteria</taxon>
        <taxon>Bacillati</taxon>
        <taxon>Actinomycetota</taxon>
        <taxon>Actinomycetes</taxon>
        <taxon>Micromonosporales</taxon>
        <taxon>Micromonosporaceae</taxon>
        <taxon>Paractinoplanes</taxon>
    </lineage>
</organism>
<accession>A0ABS1VVB0</accession>
<feature type="region of interest" description="Disordered" evidence="1">
    <location>
        <begin position="61"/>
        <end position="125"/>
    </location>
</feature>
<reference evidence="3 4" key="1">
    <citation type="submission" date="2021-01" db="EMBL/GenBank/DDBJ databases">
        <title>Actinoplanes sp. nov. LDG1-01 isolated from lichen.</title>
        <authorList>
            <person name="Saeng-In P."/>
            <person name="Phongsopitanun W."/>
            <person name="Kanchanasin P."/>
            <person name="Yuki M."/>
            <person name="Kudo T."/>
            <person name="Ohkuma M."/>
            <person name="Tanasupawat S."/>
        </authorList>
    </citation>
    <scope>NUCLEOTIDE SEQUENCE [LARGE SCALE GENOMIC DNA]</scope>
    <source>
        <strain evidence="3 4">LDG1-01</strain>
    </source>
</reference>